<name>A0ABX1TPB6_9GAMM</name>
<comment type="caution">
    <text evidence="1">The sequence shown here is derived from an EMBL/GenBank/DDBJ whole genome shotgun (WGS) entry which is preliminary data.</text>
</comment>
<sequence length="110" mass="12579">MQVDCQFARTDRKRAIYRLQDSSRSGTGNQGPPLFAKIKLIMMSILAKPKYAFPLYEILSDCYSRGEKSARLSLRELKESLGIMGPYYDNFVAFKKGNSQAKFGDHQPEY</sequence>
<protein>
    <submittedName>
        <fullName evidence="1">RepB family plasmid replication initiator protein</fullName>
    </submittedName>
</protein>
<reference evidence="1 2" key="1">
    <citation type="submission" date="2019-03" db="EMBL/GenBank/DDBJ databases">
        <title>Metabolic reconstructions from genomes of highly enriched 'Candidatus Accumulibacter' and 'Candidatus Competibacter' bioreactor populations.</title>
        <authorList>
            <person name="Annavajhala M.K."/>
            <person name="Welles L."/>
            <person name="Abbas B."/>
            <person name="Sorokin D."/>
            <person name="Park H."/>
            <person name="Van Loosdrecht M."/>
            <person name="Chandran K."/>
        </authorList>
    </citation>
    <scope>NUCLEOTIDE SEQUENCE [LARGE SCALE GENOMIC DNA]</scope>
    <source>
        <strain evidence="1 2">SBR_G</strain>
    </source>
</reference>
<gene>
    <name evidence="1" type="ORF">E4P82_20065</name>
</gene>
<dbReference type="InterPro" id="IPR036390">
    <property type="entry name" value="WH_DNA-bd_sf"/>
</dbReference>
<dbReference type="EMBL" id="SPMZ01000084">
    <property type="protein sequence ID" value="NMQ21293.1"/>
    <property type="molecule type" value="Genomic_DNA"/>
</dbReference>
<evidence type="ECO:0000313" key="2">
    <source>
        <dbReference type="Proteomes" id="UP000760480"/>
    </source>
</evidence>
<organism evidence="1 2">
    <name type="scientific">Candidatus Competibacter phosphatis</name>
    <dbReference type="NCBI Taxonomy" id="221280"/>
    <lineage>
        <taxon>Bacteria</taxon>
        <taxon>Pseudomonadati</taxon>
        <taxon>Pseudomonadota</taxon>
        <taxon>Gammaproteobacteria</taxon>
        <taxon>Candidatus Competibacteraceae</taxon>
        <taxon>Candidatus Competibacter</taxon>
    </lineage>
</organism>
<accession>A0ABX1TPB6</accession>
<keyword evidence="2" id="KW-1185">Reference proteome</keyword>
<dbReference type="Proteomes" id="UP000760480">
    <property type="component" value="Unassembled WGS sequence"/>
</dbReference>
<dbReference type="SUPFAM" id="SSF46785">
    <property type="entry name" value="Winged helix' DNA-binding domain"/>
    <property type="match status" value="1"/>
</dbReference>
<proteinExistence type="predicted"/>
<evidence type="ECO:0000313" key="1">
    <source>
        <dbReference type="EMBL" id="NMQ21293.1"/>
    </source>
</evidence>